<gene>
    <name evidence="3" type="primary">emm</name>
    <name evidence="3" type="ORF">st804.0</name>
</gene>
<comment type="similarity">
    <text evidence="1">Belongs to the M protein family.</text>
</comment>
<keyword evidence="1" id="KW-0964">Secreted</keyword>
<dbReference type="GO" id="GO:0005576">
    <property type="term" value="C:extracellular region"/>
    <property type="evidence" value="ECO:0007669"/>
    <property type="project" value="UniProtKB-UniRule"/>
</dbReference>
<evidence type="ECO:0000256" key="2">
    <source>
        <dbReference type="SAM" id="MobiDB-lite"/>
    </source>
</evidence>
<feature type="compositionally biased region" description="Basic and acidic residues" evidence="2">
    <location>
        <begin position="36"/>
        <end position="50"/>
    </location>
</feature>
<evidence type="ECO:0000313" key="3">
    <source>
        <dbReference type="EMBL" id="ABF50966.1"/>
    </source>
</evidence>
<organism evidence="3">
    <name type="scientific">Streptococcus pyogenes</name>
    <dbReference type="NCBI Taxonomy" id="1314"/>
    <lineage>
        <taxon>Bacteria</taxon>
        <taxon>Bacillati</taxon>
        <taxon>Bacillota</taxon>
        <taxon>Bacilli</taxon>
        <taxon>Lactobacillales</taxon>
        <taxon>Streptococcaceae</taxon>
        <taxon>Streptococcus</taxon>
    </lineage>
</organism>
<comment type="subcellular location">
    <subcellularLocation>
        <location evidence="1">Secreted</location>
        <location evidence="1">Cell wall</location>
        <topology evidence="1">Peptidoglycan-anchor</topology>
    </subcellularLocation>
</comment>
<dbReference type="AlphaFoldDB" id="Q1HE11"/>
<protein>
    <submittedName>
        <fullName evidence="3">M protein</fullName>
    </submittedName>
</protein>
<name>Q1HE11_STRPY</name>
<feature type="repeat" description="C" evidence="1">
    <location>
        <begin position="140"/>
        <end position="174"/>
    </location>
</feature>
<reference evidence="3" key="1">
    <citation type="submission" date="2006-04" db="EMBL/GenBank/DDBJ databases">
        <title>Naturally occurring toxic shock due to Streptococcus pyogenes in a Rhesus monkey.</title>
        <authorList>
            <person name="Garcia A."/>
            <person name="Paul K."/>
            <person name="McClure H."/>
            <person name="Beall B."/>
        </authorList>
    </citation>
    <scope>NUCLEOTIDE SEQUENCE</scope>
</reference>
<feature type="region of interest" description="Disordered" evidence="2">
    <location>
        <begin position="28"/>
        <end position="50"/>
    </location>
</feature>
<dbReference type="Gene3D" id="6.10.250.460">
    <property type="match status" value="1"/>
</dbReference>
<dbReference type="PROSITE" id="PS52028">
    <property type="entry name" value="SMCR"/>
    <property type="match status" value="1"/>
</dbReference>
<feature type="region of interest" description="Disordered" evidence="2">
    <location>
        <begin position="144"/>
        <end position="177"/>
    </location>
</feature>
<keyword evidence="1" id="KW-0572">Peptidoglycan-anchor</keyword>
<feature type="non-terminal residue" evidence="3">
    <location>
        <position position="1"/>
    </location>
</feature>
<evidence type="ECO:0000256" key="1">
    <source>
        <dbReference type="PROSITE-ProRule" id="PRU01372"/>
    </source>
</evidence>
<dbReference type="InterPro" id="IPR049896">
    <property type="entry name" value="SMCR"/>
</dbReference>
<keyword evidence="1" id="KW-0134">Cell wall</keyword>
<proteinExistence type="inferred from homology"/>
<feature type="non-terminal residue" evidence="3">
    <location>
        <position position="177"/>
    </location>
</feature>
<accession>Q1HE11</accession>
<dbReference type="EMBL" id="DQ496116">
    <property type="protein sequence ID" value="ABF50966.1"/>
    <property type="molecule type" value="Genomic_DNA"/>
</dbReference>
<sequence length="177" mass="19387">ASVAVALSVLGAGLVVNSNDVSAEVLTRSQASNPETARKLSEENARLEGQKTKLQREKEEAELASVVLAEVTKGLEAENKDLRSDLEAVSDTLRVSSQRVSDLTNEAAKKDQENLDALNNKNKQIAELANENEGLKEDLAKAKEEKQILDLSRKGTRRDLDASREAKKQLEAEHQKL</sequence>